<evidence type="ECO:0000313" key="9">
    <source>
        <dbReference type="EMBL" id="PPQ96224.1"/>
    </source>
</evidence>
<dbReference type="EMBL" id="NHYE01001387">
    <property type="protein sequence ID" value="PPQ96224.1"/>
    <property type="molecule type" value="Genomic_DNA"/>
</dbReference>
<dbReference type="InterPro" id="IPR036874">
    <property type="entry name" value="Carbonic_anhydrase_sf"/>
</dbReference>
<dbReference type="GO" id="GO:0034599">
    <property type="term" value="P:cellular response to oxidative stress"/>
    <property type="evidence" value="ECO:0007669"/>
    <property type="project" value="TreeGrafter"/>
</dbReference>
<evidence type="ECO:0000256" key="3">
    <source>
        <dbReference type="ARBA" id="ARBA00022723"/>
    </source>
</evidence>
<proteinExistence type="inferred from homology"/>
<protein>
    <recommendedName>
        <fullName evidence="2 8">Carbonic anhydrase</fullName>
        <ecNumber evidence="2 8">4.2.1.1</ecNumber>
    </recommendedName>
    <alternativeName>
        <fullName evidence="8">Carbonate dehydratase</fullName>
    </alternativeName>
</protein>
<feature type="binding site" evidence="7">
    <location>
        <position position="73"/>
    </location>
    <ligand>
        <name>Zn(2+)</name>
        <dbReference type="ChEBI" id="CHEBI:29105"/>
    </ligand>
</feature>
<keyword evidence="10" id="KW-1185">Reference proteome</keyword>
<name>A0A409XZL1_9AGAR</name>
<dbReference type="EC" id="4.2.1.1" evidence="2 8"/>
<dbReference type="GO" id="GO:0008270">
    <property type="term" value="F:zinc ion binding"/>
    <property type="evidence" value="ECO:0007669"/>
    <property type="project" value="UniProtKB-UniRule"/>
</dbReference>
<dbReference type="AlphaFoldDB" id="A0A409XZL1"/>
<evidence type="ECO:0000256" key="2">
    <source>
        <dbReference type="ARBA" id="ARBA00012925"/>
    </source>
</evidence>
<dbReference type="SMART" id="SM00947">
    <property type="entry name" value="Pro_CA"/>
    <property type="match status" value="1"/>
</dbReference>
<gene>
    <name evidence="9" type="ORF">CVT26_005596</name>
</gene>
<evidence type="ECO:0000256" key="1">
    <source>
        <dbReference type="ARBA" id="ARBA00006217"/>
    </source>
</evidence>
<feature type="binding site" evidence="7">
    <location>
        <position position="14"/>
    </location>
    <ligand>
        <name>Zn(2+)</name>
        <dbReference type="ChEBI" id="CHEBI:29105"/>
    </ligand>
</feature>
<dbReference type="OrthoDB" id="10248475at2759"/>
<comment type="caution">
    <text evidence="9">The sequence shown here is derived from an EMBL/GenBank/DDBJ whole genome shotgun (WGS) entry which is preliminary data.</text>
</comment>
<keyword evidence="5 8" id="KW-0456">Lyase</keyword>
<organism evidence="9 10">
    <name type="scientific">Gymnopilus dilepis</name>
    <dbReference type="NCBI Taxonomy" id="231916"/>
    <lineage>
        <taxon>Eukaryota</taxon>
        <taxon>Fungi</taxon>
        <taxon>Dikarya</taxon>
        <taxon>Basidiomycota</taxon>
        <taxon>Agaricomycotina</taxon>
        <taxon>Agaricomycetes</taxon>
        <taxon>Agaricomycetidae</taxon>
        <taxon>Agaricales</taxon>
        <taxon>Agaricineae</taxon>
        <taxon>Hymenogastraceae</taxon>
        <taxon>Gymnopilus</taxon>
    </lineage>
</organism>
<evidence type="ECO:0000256" key="6">
    <source>
        <dbReference type="ARBA" id="ARBA00048348"/>
    </source>
</evidence>
<sequence length="233" mass="25567">MRFMLDPPFMFFGCSDSRVSEGTVFNALPGTLFAERNISNQFLTNDNNAQSALGYSVQELGVTHVIVMGHYGCGGVAAAMKPRPPPPISVATSSVLNWIDPIRSLLRVSERPELVAYRKEDRAATFDPFDVDDPAFRALVEENVKANVIRIFESAIIQNHYNALKPSLSTHSVSTIRPVFIPQKADPPQVPHPVFIHGLVYDLATGRIFNLNVSRGPPGVPIPPVPFPLPPNN</sequence>
<dbReference type="STRING" id="231916.A0A409XZL1"/>
<dbReference type="Proteomes" id="UP000284706">
    <property type="component" value="Unassembled WGS sequence"/>
</dbReference>
<dbReference type="Pfam" id="PF00484">
    <property type="entry name" value="Pro_CA"/>
    <property type="match status" value="1"/>
</dbReference>
<keyword evidence="4 7" id="KW-0862">Zinc</keyword>
<evidence type="ECO:0000256" key="5">
    <source>
        <dbReference type="ARBA" id="ARBA00023239"/>
    </source>
</evidence>
<dbReference type="PANTHER" id="PTHR11002:SF76">
    <property type="entry name" value="CARBONIC ANHYDRASE"/>
    <property type="match status" value="1"/>
</dbReference>
<feature type="binding site" evidence="7">
    <location>
        <position position="70"/>
    </location>
    <ligand>
        <name>Zn(2+)</name>
        <dbReference type="ChEBI" id="CHEBI:29105"/>
    </ligand>
</feature>
<accession>A0A409XZL1</accession>
<evidence type="ECO:0000256" key="7">
    <source>
        <dbReference type="PIRSR" id="PIRSR601765-1"/>
    </source>
</evidence>
<comment type="similarity">
    <text evidence="1 8">Belongs to the beta-class carbonic anhydrase family.</text>
</comment>
<dbReference type="GO" id="GO:0004089">
    <property type="term" value="F:carbonate dehydratase activity"/>
    <property type="evidence" value="ECO:0007669"/>
    <property type="project" value="UniProtKB-UniRule"/>
</dbReference>
<dbReference type="InterPro" id="IPR001765">
    <property type="entry name" value="Carbonic_anhydrase"/>
</dbReference>
<dbReference type="PANTHER" id="PTHR11002">
    <property type="entry name" value="CARBONIC ANHYDRASE"/>
    <property type="match status" value="1"/>
</dbReference>
<dbReference type="GO" id="GO:0071244">
    <property type="term" value="P:cellular response to carbon dioxide"/>
    <property type="evidence" value="ECO:0007669"/>
    <property type="project" value="TreeGrafter"/>
</dbReference>
<dbReference type="FunCoup" id="A0A409XZL1">
    <property type="interactions" value="231"/>
</dbReference>
<dbReference type="InParanoid" id="A0A409XZL1"/>
<dbReference type="Gene3D" id="3.40.1050.10">
    <property type="entry name" value="Carbonic anhydrase"/>
    <property type="match status" value="1"/>
</dbReference>
<evidence type="ECO:0000313" key="10">
    <source>
        <dbReference type="Proteomes" id="UP000284706"/>
    </source>
</evidence>
<comment type="cofactor">
    <cofactor evidence="7">
        <name>Zn(2+)</name>
        <dbReference type="ChEBI" id="CHEBI:29105"/>
    </cofactor>
    <text evidence="7">Binds 1 zinc ion per subunit.</text>
</comment>
<dbReference type="SUPFAM" id="SSF53056">
    <property type="entry name" value="beta-carbonic anhydrase, cab"/>
    <property type="match status" value="1"/>
</dbReference>
<comment type="catalytic activity">
    <reaction evidence="6 8">
        <text>hydrogencarbonate + H(+) = CO2 + H2O</text>
        <dbReference type="Rhea" id="RHEA:10748"/>
        <dbReference type="ChEBI" id="CHEBI:15377"/>
        <dbReference type="ChEBI" id="CHEBI:15378"/>
        <dbReference type="ChEBI" id="CHEBI:16526"/>
        <dbReference type="ChEBI" id="CHEBI:17544"/>
        <dbReference type="EC" id="4.2.1.1"/>
    </reaction>
</comment>
<comment type="function">
    <text evidence="8">Reversible hydration of carbon dioxide.</text>
</comment>
<reference evidence="9 10" key="1">
    <citation type="journal article" date="2018" name="Evol. Lett.">
        <title>Horizontal gene cluster transfer increased hallucinogenic mushroom diversity.</title>
        <authorList>
            <person name="Reynolds H.T."/>
            <person name="Vijayakumar V."/>
            <person name="Gluck-Thaler E."/>
            <person name="Korotkin H.B."/>
            <person name="Matheny P.B."/>
            <person name="Slot J.C."/>
        </authorList>
    </citation>
    <scope>NUCLEOTIDE SEQUENCE [LARGE SCALE GENOMIC DNA]</scope>
    <source>
        <strain evidence="9 10">SRW20</strain>
    </source>
</reference>
<keyword evidence="3 7" id="KW-0479">Metal-binding</keyword>
<evidence type="ECO:0000256" key="8">
    <source>
        <dbReference type="RuleBase" id="RU003956"/>
    </source>
</evidence>
<feature type="binding site" evidence="7">
    <location>
        <position position="16"/>
    </location>
    <ligand>
        <name>Zn(2+)</name>
        <dbReference type="ChEBI" id="CHEBI:29105"/>
    </ligand>
</feature>
<evidence type="ECO:0000256" key="4">
    <source>
        <dbReference type="ARBA" id="ARBA00022833"/>
    </source>
</evidence>